<feature type="transmembrane region" description="Helical" evidence="1">
    <location>
        <begin position="378"/>
        <end position="403"/>
    </location>
</feature>
<dbReference type="GO" id="GO:0006506">
    <property type="term" value="P:GPI anchor biosynthetic process"/>
    <property type="evidence" value="ECO:0007669"/>
    <property type="project" value="InterPro"/>
</dbReference>
<keyword evidence="1" id="KW-1133">Transmembrane helix</keyword>
<evidence type="ECO:0000313" key="2">
    <source>
        <dbReference type="EMBL" id="CDR42641.1"/>
    </source>
</evidence>
<dbReference type="GO" id="GO:0016020">
    <property type="term" value="C:membrane"/>
    <property type="evidence" value="ECO:0007669"/>
    <property type="project" value="InterPro"/>
</dbReference>
<dbReference type="OrthoDB" id="70250at2759"/>
<proteinExistence type="predicted"/>
<keyword evidence="1" id="KW-0812">Transmembrane</keyword>
<feature type="transmembrane region" description="Helical" evidence="1">
    <location>
        <begin position="482"/>
        <end position="507"/>
    </location>
</feature>
<keyword evidence="1" id="KW-0472">Membrane</keyword>
<dbReference type="PANTHER" id="PTHR21329:SF3">
    <property type="entry name" value="PHOSPHATIDYLINOSITOL N-ACETYLGLUCOSAMINYLTRANSFERASE SUBUNIT Q"/>
    <property type="match status" value="1"/>
</dbReference>
<protein>
    <submittedName>
        <fullName evidence="2">RHTO0S07e02476g1_1</fullName>
    </submittedName>
</protein>
<dbReference type="InterPro" id="IPR007720">
    <property type="entry name" value="PigQ/GPI1"/>
</dbReference>
<feature type="transmembrane region" description="Helical" evidence="1">
    <location>
        <begin position="409"/>
        <end position="430"/>
    </location>
</feature>
<feature type="transmembrane region" description="Helical" evidence="1">
    <location>
        <begin position="347"/>
        <end position="366"/>
    </location>
</feature>
<name>A0A061AYM8_RHOTO</name>
<dbReference type="GO" id="GO:0005783">
    <property type="term" value="C:endoplasmic reticulum"/>
    <property type="evidence" value="ECO:0007669"/>
    <property type="project" value="TreeGrafter"/>
</dbReference>
<feature type="transmembrane region" description="Helical" evidence="1">
    <location>
        <begin position="451"/>
        <end position="476"/>
    </location>
</feature>
<accession>A0A061AYM8</accession>
<sequence>MSRRGTASLFVPDDLLESTLRASVEESRRKSKRLFAVGRREEGVTVVADLLEAEDVDMAQAELRRRGAAGTQHGLETVGEIVHGRCAELDGARRTPNLRFRLLRPQESSADHKTLSPSPSVILYAPPRHLEALALGPLPLDFHPASFGRQNVEGDQISSTHGATLKQASPTIAIGIHLINVLHQDSHTVLSEADSSPTAPAAQILYSLLLLVPAVLQGCVRILSVRLPLLGPLSERTAFARQLHTRFAQAASLLPMYFSLRRDLYGSASAEARVQAHTTYIRFFNLVWLVANDFIVGMALASYVRDNAPFLKHLAEKLVRVYVLAYLRELLAWLSSWPMGVKLNDEVATVICAAFLFLSQLWENVFLGPVLAHLPVHLIGLCGILGASSLLALTADLISLLTLPFFACYVAATLVYRWSLSTLSALFNVFRGRKYNPLRSRVEPATYDVDALLLGTILFVTISFLFPTLVAFYLAFASSRLLILSVQAVLLMGVSALNAFPLFALLLRLKSPRRLPGGVDLEACDDVRHWPERHLHLRSRPVSYIAILSSLLVVFDEFLSPRGLLKVLRHLLLGQVIW</sequence>
<dbReference type="Pfam" id="PF05024">
    <property type="entry name" value="Gpi1"/>
    <property type="match status" value="1"/>
</dbReference>
<dbReference type="EMBL" id="LK052942">
    <property type="protein sequence ID" value="CDR42641.1"/>
    <property type="molecule type" value="Genomic_DNA"/>
</dbReference>
<dbReference type="AlphaFoldDB" id="A0A061AYM8"/>
<reference evidence="2" key="1">
    <citation type="journal article" date="2014" name="Genome Announc.">
        <title>Draft genome sequence of Rhodosporidium toruloides CECT1137, an oleaginous yeast of biotechnological interest.</title>
        <authorList>
            <person name="Morin N."/>
            <person name="Calcas X."/>
            <person name="Devillers H."/>
            <person name="Durrens P."/>
            <person name="Sherman D.J."/>
            <person name="Nicaud J.-M."/>
            <person name="Neuveglise C."/>
        </authorList>
    </citation>
    <scope>NUCLEOTIDE SEQUENCE</scope>
    <source>
        <strain evidence="2">CECT1137</strain>
    </source>
</reference>
<feature type="transmembrane region" description="Helical" evidence="1">
    <location>
        <begin position="280"/>
        <end position="301"/>
    </location>
</feature>
<evidence type="ECO:0000256" key="1">
    <source>
        <dbReference type="SAM" id="Phobius"/>
    </source>
</evidence>
<gene>
    <name evidence="2" type="ORF">RHTO0S_07e02476g</name>
</gene>
<organism evidence="2">
    <name type="scientific">Rhodotorula toruloides</name>
    <name type="common">Yeast</name>
    <name type="synonym">Rhodosporidium toruloides</name>
    <dbReference type="NCBI Taxonomy" id="5286"/>
    <lineage>
        <taxon>Eukaryota</taxon>
        <taxon>Fungi</taxon>
        <taxon>Dikarya</taxon>
        <taxon>Basidiomycota</taxon>
        <taxon>Pucciniomycotina</taxon>
        <taxon>Microbotryomycetes</taxon>
        <taxon>Sporidiobolales</taxon>
        <taxon>Sporidiobolaceae</taxon>
        <taxon>Rhodotorula</taxon>
    </lineage>
</organism>
<dbReference type="PANTHER" id="PTHR21329">
    <property type="entry name" value="PHOSPHATIDYLINOSITOL N-ACETYLGLUCOSAMINYLTRANSFERASE SUBUNIT Q-RELATED"/>
    <property type="match status" value="1"/>
</dbReference>